<evidence type="ECO:0000313" key="3">
    <source>
        <dbReference type="Proteomes" id="UP001176940"/>
    </source>
</evidence>
<keyword evidence="3" id="KW-1185">Reference proteome</keyword>
<dbReference type="SUPFAM" id="SSF57256">
    <property type="entry name" value="Elafin-like"/>
    <property type="match status" value="4"/>
</dbReference>
<evidence type="ECO:0000313" key="2">
    <source>
        <dbReference type="EMBL" id="CAJ0963295.1"/>
    </source>
</evidence>
<dbReference type="EMBL" id="CAUEEQ010057343">
    <property type="protein sequence ID" value="CAJ0963295.1"/>
    <property type="molecule type" value="Genomic_DNA"/>
</dbReference>
<organism evidence="2 3">
    <name type="scientific">Ranitomeya imitator</name>
    <name type="common">mimic poison frog</name>
    <dbReference type="NCBI Taxonomy" id="111125"/>
    <lineage>
        <taxon>Eukaryota</taxon>
        <taxon>Metazoa</taxon>
        <taxon>Chordata</taxon>
        <taxon>Craniata</taxon>
        <taxon>Vertebrata</taxon>
        <taxon>Euteleostomi</taxon>
        <taxon>Amphibia</taxon>
        <taxon>Batrachia</taxon>
        <taxon>Anura</taxon>
        <taxon>Neobatrachia</taxon>
        <taxon>Hyloidea</taxon>
        <taxon>Dendrobatidae</taxon>
        <taxon>Dendrobatinae</taxon>
        <taxon>Ranitomeya</taxon>
    </lineage>
</organism>
<evidence type="ECO:0000259" key="1">
    <source>
        <dbReference type="PROSITE" id="PS51390"/>
    </source>
</evidence>
<feature type="domain" description="WAP" evidence="1">
    <location>
        <begin position="364"/>
        <end position="412"/>
    </location>
</feature>
<dbReference type="Proteomes" id="UP001176940">
    <property type="component" value="Unassembled WGS sequence"/>
</dbReference>
<name>A0ABN9MHR4_9NEOB</name>
<dbReference type="InterPro" id="IPR008197">
    <property type="entry name" value="WAP_dom"/>
</dbReference>
<dbReference type="SMART" id="SM00217">
    <property type="entry name" value="WAP"/>
    <property type="match status" value="5"/>
</dbReference>
<feature type="domain" description="WAP" evidence="1">
    <location>
        <begin position="170"/>
        <end position="221"/>
    </location>
</feature>
<dbReference type="PRINTS" id="PR00003">
    <property type="entry name" value="4DISULPHCORE"/>
</dbReference>
<dbReference type="Gene3D" id="4.10.75.10">
    <property type="entry name" value="Elafin-like"/>
    <property type="match status" value="4"/>
</dbReference>
<dbReference type="PANTHER" id="PTHR33395:SF22">
    <property type="entry name" value="REVERSE TRANSCRIPTASE DOMAIN-CONTAINING PROTEIN"/>
    <property type="match status" value="1"/>
</dbReference>
<protein>
    <recommendedName>
        <fullName evidence="1">WAP domain-containing protein</fullName>
    </recommendedName>
</protein>
<reference evidence="2" key="1">
    <citation type="submission" date="2023-07" db="EMBL/GenBank/DDBJ databases">
        <authorList>
            <person name="Stuckert A."/>
        </authorList>
    </citation>
    <scope>NUCLEOTIDE SEQUENCE</scope>
</reference>
<accession>A0ABN9MHR4</accession>
<feature type="domain" description="WAP" evidence="1">
    <location>
        <begin position="271"/>
        <end position="314"/>
    </location>
</feature>
<dbReference type="InterPro" id="IPR036645">
    <property type="entry name" value="Elafin-like_sf"/>
</dbReference>
<sequence length="461" mass="50650">MVVDDEEKANILNTFFSTVFTVENEMLGEIPRNNENPILRVTNLTQEEVRNRLNKIKIDKSPGPDGIHPRVLRELSNVIDKPLFLIFSDSIATGSVPQDWRIANVVPIFKKGSKSEPGNYRPLSTMSPVAGLVLLLASSYVSSLVTPKLDSDTSIASYGTDEELAKPGFILEKLGSCPADVDYPKCNPLIKVKPECSQDKDCKGKRKCCTSGCTQRCLLPLQPKLNPCPCFDDSMCIYVKPAPYECHSDSQCQGTDRCCFSKCRYQCTSTVTVKPGQCPAPKKKIIATACAQDSDCTGDKKCCEQKGLKCVKPEKEHPGVCPTGLQDLSCSYLNKTLCSRDSDCLPEQKCCLSHGNILQCTAVKNEKPGSCPIPLTRCMAPVEEPLCNSDRDCLGQQKCCTPWCRQQCTDPKVPEKQCPVVATLIKCQPPYPPAECDDEDKKCLPGQKCCDVGCRMACTDV</sequence>
<comment type="caution">
    <text evidence="2">The sequence shown here is derived from an EMBL/GenBank/DDBJ whole genome shotgun (WGS) entry which is preliminary data.</text>
</comment>
<dbReference type="PROSITE" id="PS51390">
    <property type="entry name" value="WAP"/>
    <property type="match status" value="3"/>
</dbReference>
<proteinExistence type="predicted"/>
<dbReference type="Pfam" id="PF00095">
    <property type="entry name" value="WAP"/>
    <property type="match status" value="4"/>
</dbReference>
<gene>
    <name evidence="2" type="ORF">RIMI_LOCUS18622755</name>
</gene>
<dbReference type="PANTHER" id="PTHR33395">
    <property type="entry name" value="TRANSCRIPTASE, PUTATIVE-RELATED-RELATED"/>
    <property type="match status" value="1"/>
</dbReference>